<comment type="caution">
    <text evidence="8">The sequence shown here is derived from an EMBL/GenBank/DDBJ whole genome shotgun (WGS) entry which is preliminary data.</text>
</comment>
<keyword evidence="5" id="KW-0677">Repeat</keyword>
<dbReference type="RefSeq" id="XP_067814278.1">
    <property type="nucleotide sequence ID" value="XM_067960214.1"/>
</dbReference>
<dbReference type="InterPro" id="IPR051973">
    <property type="entry name" value="tRNA_Anticodon_Mtase-Reg"/>
</dbReference>
<evidence type="ECO:0000313" key="9">
    <source>
        <dbReference type="Proteomes" id="UP000294530"/>
    </source>
</evidence>
<evidence type="ECO:0000256" key="5">
    <source>
        <dbReference type="ARBA" id="ARBA00022737"/>
    </source>
</evidence>
<keyword evidence="9" id="KW-1185">Reference proteome</keyword>
<dbReference type="OrthoDB" id="5594999at2759"/>
<dbReference type="Pfam" id="PF00400">
    <property type="entry name" value="WD40"/>
    <property type="match status" value="3"/>
</dbReference>
<dbReference type="PROSITE" id="PS50082">
    <property type="entry name" value="WD_REPEATS_2"/>
    <property type="match status" value="2"/>
</dbReference>
<reference evidence="8 9" key="1">
    <citation type="journal article" date="2021" name="Genome Biol.">
        <title>AFLAP: assembly-free linkage analysis pipeline using k-mers from genome sequencing data.</title>
        <authorList>
            <person name="Fletcher K."/>
            <person name="Zhang L."/>
            <person name="Gil J."/>
            <person name="Han R."/>
            <person name="Cavanaugh K."/>
            <person name="Michelmore R."/>
        </authorList>
    </citation>
    <scope>NUCLEOTIDE SEQUENCE [LARGE SCALE GENOMIC DNA]</scope>
    <source>
        <strain evidence="8 9">SF5</strain>
    </source>
</reference>
<accession>A0A976FE28</accession>
<keyword evidence="4" id="KW-0819">tRNA processing</keyword>
<evidence type="ECO:0000256" key="2">
    <source>
        <dbReference type="ARBA" id="ARBA00022490"/>
    </source>
</evidence>
<dbReference type="InterPro" id="IPR020472">
    <property type="entry name" value="WD40_PAC1"/>
</dbReference>
<dbReference type="SMART" id="SM00320">
    <property type="entry name" value="WD40"/>
    <property type="match status" value="10"/>
</dbReference>
<evidence type="ECO:0008006" key="10">
    <source>
        <dbReference type="Google" id="ProtNLM"/>
    </source>
</evidence>
<dbReference type="InterPro" id="IPR036322">
    <property type="entry name" value="WD40_repeat_dom_sf"/>
</dbReference>
<dbReference type="Gene3D" id="2.130.10.10">
    <property type="entry name" value="YVTN repeat-like/Quinoprotein amine dehydrogenase"/>
    <property type="match status" value="4"/>
</dbReference>
<dbReference type="SUPFAM" id="SSF50978">
    <property type="entry name" value="WD40 repeat-like"/>
    <property type="match status" value="2"/>
</dbReference>
<evidence type="ECO:0000256" key="6">
    <source>
        <dbReference type="ARBA" id="ARBA00038255"/>
    </source>
</evidence>
<evidence type="ECO:0000256" key="4">
    <source>
        <dbReference type="ARBA" id="ARBA00022694"/>
    </source>
</evidence>
<comment type="subcellular location">
    <subcellularLocation>
        <location evidence="1">Cytoplasm</location>
    </subcellularLocation>
</comment>
<dbReference type="EMBL" id="SHOA02000220">
    <property type="protein sequence ID" value="TDH64779.1"/>
    <property type="molecule type" value="Genomic_DNA"/>
</dbReference>
<evidence type="ECO:0000256" key="3">
    <source>
        <dbReference type="ARBA" id="ARBA00022574"/>
    </source>
</evidence>
<feature type="repeat" description="WD" evidence="7">
    <location>
        <begin position="326"/>
        <end position="367"/>
    </location>
</feature>
<organism evidence="8 9">
    <name type="scientific">Bremia lactucae</name>
    <name type="common">Lettuce downy mildew</name>
    <dbReference type="NCBI Taxonomy" id="4779"/>
    <lineage>
        <taxon>Eukaryota</taxon>
        <taxon>Sar</taxon>
        <taxon>Stramenopiles</taxon>
        <taxon>Oomycota</taxon>
        <taxon>Peronosporomycetes</taxon>
        <taxon>Peronosporales</taxon>
        <taxon>Peronosporaceae</taxon>
        <taxon>Bremia</taxon>
    </lineage>
</organism>
<dbReference type="AlphaFoldDB" id="A0A976FE28"/>
<keyword evidence="2" id="KW-0963">Cytoplasm</keyword>
<keyword evidence="3 7" id="KW-0853">WD repeat</keyword>
<dbReference type="PRINTS" id="PR00320">
    <property type="entry name" value="GPROTEINBRPT"/>
</dbReference>
<protein>
    <recommendedName>
        <fullName evidence="10">WD repeat-containing protein 6</fullName>
    </recommendedName>
</protein>
<comment type="similarity">
    <text evidence="6">Belongs to the WD repeat WDR6 family.</text>
</comment>
<evidence type="ECO:0000256" key="1">
    <source>
        <dbReference type="ARBA" id="ARBA00004496"/>
    </source>
</evidence>
<dbReference type="GO" id="GO:0005737">
    <property type="term" value="C:cytoplasm"/>
    <property type="evidence" value="ECO:0007669"/>
    <property type="project" value="UniProtKB-SubCell"/>
</dbReference>
<dbReference type="InterPro" id="IPR019775">
    <property type="entry name" value="WD40_repeat_CS"/>
</dbReference>
<dbReference type="PANTHER" id="PTHR14344">
    <property type="entry name" value="WD REPEAT PROTEIN"/>
    <property type="match status" value="1"/>
</dbReference>
<dbReference type="PROSITE" id="PS50294">
    <property type="entry name" value="WD_REPEATS_REGION"/>
    <property type="match status" value="2"/>
</dbReference>
<gene>
    <name evidence="8" type="ORF">CCR75_002114</name>
</gene>
<dbReference type="GO" id="GO:0030488">
    <property type="term" value="P:tRNA methylation"/>
    <property type="evidence" value="ECO:0007669"/>
    <property type="project" value="TreeGrafter"/>
</dbReference>
<dbReference type="GeneID" id="94345885"/>
<name>A0A976FE28_BRELC</name>
<dbReference type="InterPro" id="IPR001680">
    <property type="entry name" value="WD40_rpt"/>
</dbReference>
<evidence type="ECO:0000256" key="7">
    <source>
        <dbReference type="PROSITE-ProRule" id="PRU00221"/>
    </source>
</evidence>
<evidence type="ECO:0000313" key="8">
    <source>
        <dbReference type="EMBL" id="TDH64779.1"/>
    </source>
</evidence>
<dbReference type="PROSITE" id="PS00678">
    <property type="entry name" value="WD_REPEATS_1"/>
    <property type="match status" value="1"/>
</dbReference>
<dbReference type="PANTHER" id="PTHR14344:SF3">
    <property type="entry name" value="WD REPEAT-CONTAINING PROTEIN 6"/>
    <property type="match status" value="1"/>
</dbReference>
<dbReference type="Proteomes" id="UP000294530">
    <property type="component" value="Unassembled WGS sequence"/>
</dbReference>
<feature type="repeat" description="WD" evidence="7">
    <location>
        <begin position="223"/>
        <end position="255"/>
    </location>
</feature>
<proteinExistence type="inferred from homology"/>
<sequence length="1147" mass="125576">MINTIEITSQNGPSSSAFTKQDYLGPVTLVTFSSCGSLLYVGVGPTIFLYATTTSEFLGKHDVFTRGILHGCDIVLHAASESFVGAFFGQKRVSCFQQLPQNPDAARSHEQLAVLGTSKVFCDWVFDVQLLTSEITAIEDENLLVAVGLAHNLVQIWDPVRNSILRTAQCAERCILYSLAFHGRSLDELIVASGTVFQQILLWNPMEITNDVAKAAIMPIQRLHAHNGVLFKLVWSSDARSLASVSDDRSVQLWSHHSTITPDQLDAPRSLDRTALLFCSYSPVFRSWGHAARIWDVSFWKCGVVTASEDGLCKVWDLNGKCVATLQGHMGHVWRAAVHPSLMMIASGGGDNAVKLWDVSHELMSSSHAAGVSDFCKTVTIPTTFLKKKEGDFLSQSVRNIVFSAVDNGKAAFVASEHGDIFRLDLLSLKAVLFFTICSIDGGVQAKAGSLSTFTLDFSGRFLLLGDRLGRVMIVDASIGILLHSWYAQTNVRVMKLWWDQEDAIFVSSADGVLAEWKPLVAEATDKSASPSVKTELVRTFKIPAKSSASSLLVIDRVALRNVIVGDGHGGVYIFHRSLYATVSDDQSKIVTPPTFVLKGAHGRDFVASLLLSGKDEDASRHQLVMLSGGHDGYICRYVLDSDAFGALKATQVGRESIRNISTVRQLWWSKSAAHGKATHNLMVFGFHANQAILYNLSAHYRLFNVECGGWRRPHALFTRAAEIMSSMLSHTFLFTLPAAQKQQIVVKVHSTLFRETSDSNTVPRFLNLSLHGQYHGRMTTCVAFLGKDRMVTASDDNSLMLHRQRATNCTGLRWGVVATGIAHTTTVRALITFQRENVDGIFEHIILSGGGKQRLNLWCVCGESDLLRHVCGQDRAGAAQDHRILGLATFVIPSVSGAYRLVAACNSEGSTQLSLLDFNHGKFIEIGDLNSISRKPILSCVGFQDGDNDLVIAGLAVGTTDGIVTLWDLGALLREIGMSLQLSEDIRHIKEKLKKLISELQPIFEYLAHDMGVNCINLVSCKSTEKGSLDVTLISGGDDQNLNLRELRFPACLVLTEVRLINASGAAIKTVASIDSKAIFAAGYDQRVSRWSINHTDNGTKIERQGAAFSECADIAKLAIRKASTRNAYEVVVVGQGLQMIQFQRK</sequence>
<dbReference type="KEGG" id="blac:94345885"/>
<dbReference type="InterPro" id="IPR015943">
    <property type="entry name" value="WD40/YVTN_repeat-like_dom_sf"/>
</dbReference>